<gene>
    <name evidence="12" type="primary">aroD</name>
    <name evidence="8" type="synonym">aroQ</name>
    <name evidence="12" type="ordered locus">TWT_369</name>
</gene>
<evidence type="ECO:0000313" key="12">
    <source>
        <dbReference type="EMBL" id="AAO44466.1"/>
    </source>
</evidence>
<keyword evidence="8" id="KW-0028">Amino-acid biosynthesis</keyword>
<feature type="site" description="Transition state stabilizer" evidence="8 11">
    <location>
        <position position="33"/>
    </location>
</feature>
<evidence type="ECO:0000313" key="13">
    <source>
        <dbReference type="Proteomes" id="UP000002200"/>
    </source>
</evidence>
<dbReference type="InterPro" id="IPR001874">
    <property type="entry name" value="DHquinase_II"/>
</dbReference>
<name>Q83GD8_TROWT</name>
<dbReference type="GO" id="GO:0008652">
    <property type="term" value="P:amino acid biosynthetic process"/>
    <property type="evidence" value="ECO:0007669"/>
    <property type="project" value="UniProtKB-KW"/>
</dbReference>
<proteinExistence type="inferred from homology"/>
<organism evidence="12 13">
    <name type="scientific">Tropheryma whipplei (strain Twist)</name>
    <name type="common">Whipple's bacillus</name>
    <dbReference type="NCBI Taxonomy" id="203267"/>
    <lineage>
        <taxon>Bacteria</taxon>
        <taxon>Bacillati</taxon>
        <taxon>Actinomycetota</taxon>
        <taxon>Actinomycetes</taxon>
        <taxon>Micrococcales</taxon>
        <taxon>Tropherymataceae</taxon>
        <taxon>Tropheryma</taxon>
    </lineage>
</organism>
<dbReference type="HAMAP" id="MF_00169">
    <property type="entry name" value="AroQ"/>
    <property type="match status" value="1"/>
</dbReference>
<dbReference type="Pfam" id="PF01220">
    <property type="entry name" value="DHquinase_II"/>
    <property type="match status" value="1"/>
</dbReference>
<feature type="active site" description="Proton donor" evidence="8 9">
    <location>
        <position position="117"/>
    </location>
</feature>
<evidence type="ECO:0000256" key="4">
    <source>
        <dbReference type="ARBA" id="ARBA00011193"/>
    </source>
</evidence>
<dbReference type="GO" id="GO:0009073">
    <property type="term" value="P:aromatic amino acid family biosynthetic process"/>
    <property type="evidence" value="ECO:0007669"/>
    <property type="project" value="UniProtKB-KW"/>
</dbReference>
<keyword evidence="13" id="KW-1185">Reference proteome</keyword>
<feature type="binding site" evidence="8 10">
    <location>
        <position position="128"/>
    </location>
    <ligand>
        <name>substrate</name>
    </ligand>
</feature>
<dbReference type="NCBIfam" id="NF003805">
    <property type="entry name" value="PRK05395.1-2"/>
    <property type="match status" value="1"/>
</dbReference>
<feature type="binding site" evidence="8 10">
    <location>
        <position position="88"/>
    </location>
    <ligand>
        <name>substrate</name>
    </ligand>
</feature>
<feature type="binding site" evidence="8 10">
    <location>
        <position position="94"/>
    </location>
    <ligand>
        <name>substrate</name>
    </ligand>
</feature>
<dbReference type="eggNOG" id="COG0757">
    <property type="taxonomic scope" value="Bacteria"/>
</dbReference>
<dbReference type="STRING" id="203267.TWT_369"/>
<dbReference type="Gene3D" id="3.40.50.9100">
    <property type="entry name" value="Dehydroquinase, class II"/>
    <property type="match status" value="1"/>
</dbReference>
<evidence type="ECO:0000256" key="7">
    <source>
        <dbReference type="ARBA" id="ARBA00023239"/>
    </source>
</evidence>
<dbReference type="HOGENOM" id="CLU_090968_2_1_11"/>
<dbReference type="PROSITE" id="PS01029">
    <property type="entry name" value="DEHYDROQUINASE_II"/>
    <property type="match status" value="1"/>
</dbReference>
<dbReference type="PANTHER" id="PTHR21272:SF3">
    <property type="entry name" value="CATABOLIC 3-DEHYDROQUINASE"/>
    <property type="match status" value="1"/>
</dbReference>
<comment type="similarity">
    <text evidence="3 8">Belongs to the type-II 3-dehydroquinase family.</text>
</comment>
<comment type="subunit">
    <text evidence="4 8">Homododecamer.</text>
</comment>
<feature type="active site" description="Proton acceptor" evidence="8 9">
    <location>
        <position position="38"/>
    </location>
</feature>
<evidence type="ECO:0000256" key="6">
    <source>
        <dbReference type="ARBA" id="ARBA00023141"/>
    </source>
</evidence>
<evidence type="ECO:0000256" key="11">
    <source>
        <dbReference type="PIRSR" id="PIRSR001399-3"/>
    </source>
</evidence>
<evidence type="ECO:0000256" key="3">
    <source>
        <dbReference type="ARBA" id="ARBA00011037"/>
    </source>
</evidence>
<protein>
    <recommendedName>
        <fullName evidence="5 8">3-dehydroquinate dehydratase</fullName>
        <shortName evidence="8">3-dehydroquinase</shortName>
        <ecNumber evidence="5 8">4.2.1.10</ecNumber>
    </recommendedName>
    <alternativeName>
        <fullName evidence="8">Type II DHQase</fullName>
    </alternativeName>
</protein>
<keyword evidence="7 8" id="KW-0456">Lyase</keyword>
<dbReference type="KEGG" id="twh:TWT_369"/>
<dbReference type="Proteomes" id="UP000002200">
    <property type="component" value="Chromosome"/>
</dbReference>
<dbReference type="GO" id="GO:0009423">
    <property type="term" value="P:chorismate biosynthetic process"/>
    <property type="evidence" value="ECO:0007669"/>
    <property type="project" value="UniProtKB-UniRule"/>
</dbReference>
<dbReference type="GO" id="GO:0019631">
    <property type="term" value="P:quinate catabolic process"/>
    <property type="evidence" value="ECO:0007669"/>
    <property type="project" value="TreeGrafter"/>
</dbReference>
<dbReference type="GO" id="GO:0003855">
    <property type="term" value="F:3-dehydroquinate dehydratase activity"/>
    <property type="evidence" value="ECO:0007669"/>
    <property type="project" value="UniProtKB-UniRule"/>
</dbReference>
<keyword evidence="6 8" id="KW-0057">Aromatic amino acid biosynthesis</keyword>
<dbReference type="CDD" id="cd00466">
    <property type="entry name" value="DHQase_II"/>
    <property type="match status" value="1"/>
</dbReference>
<reference evidence="12 13" key="1">
    <citation type="journal article" date="2003" name="Genome Res.">
        <title>Tropheryma whipplei twist: a human pathogenic Actinobacteria with a reduced genome.</title>
        <authorList>
            <person name="Raoult D."/>
            <person name="Ogata H."/>
            <person name="Audic S."/>
            <person name="Robert C."/>
            <person name="Suhre K."/>
            <person name="Drancourt M."/>
            <person name="Claverie J.-M."/>
        </authorList>
    </citation>
    <scope>NUCLEOTIDE SEQUENCE [LARGE SCALE GENOMIC DNA]</scope>
    <source>
        <strain evidence="12 13">Twist</strain>
    </source>
</reference>
<dbReference type="InterPro" id="IPR036441">
    <property type="entry name" value="DHquinase_II_sf"/>
</dbReference>
<sequence length="162" mass="18676">MQWRNSRITKWRCVSKKKIYILNGPNLAMLGSRQPEIYGTITLEQIKQELTEFSNDVIELLFYQTNDEAEMLDYIYQARQDACGVIINPAAFTHYSYSLSDALILLRERGIAVIEVHLSNPYARESFRHKNVISRVVNAQVSGLGVDSYRLALDHIVRKIAR</sequence>
<evidence type="ECO:0000256" key="2">
    <source>
        <dbReference type="ARBA" id="ARBA00004902"/>
    </source>
</evidence>
<evidence type="ECO:0000256" key="1">
    <source>
        <dbReference type="ARBA" id="ARBA00001864"/>
    </source>
</evidence>
<evidence type="ECO:0000256" key="9">
    <source>
        <dbReference type="PIRSR" id="PIRSR001399-1"/>
    </source>
</evidence>
<feature type="binding site" evidence="8 10">
    <location>
        <position position="101"/>
    </location>
    <ligand>
        <name>substrate</name>
    </ligand>
</feature>
<dbReference type="PANTHER" id="PTHR21272">
    <property type="entry name" value="CATABOLIC 3-DEHYDROQUINASE"/>
    <property type="match status" value="1"/>
</dbReference>
<dbReference type="AlphaFoldDB" id="Q83GD8"/>
<evidence type="ECO:0000256" key="10">
    <source>
        <dbReference type="PIRSR" id="PIRSR001399-2"/>
    </source>
</evidence>
<accession>Q83GD8</accession>
<dbReference type="EC" id="4.2.1.10" evidence="5 8"/>
<dbReference type="PIRSF" id="PIRSF001399">
    <property type="entry name" value="DHquinase_II"/>
    <property type="match status" value="1"/>
</dbReference>
<comment type="pathway">
    <text evidence="2 8">Metabolic intermediate biosynthesis; chorismate biosynthesis; chorismate from D-erythrose 4-phosphate and phosphoenolpyruvate: step 3/7.</text>
</comment>
<evidence type="ECO:0000256" key="8">
    <source>
        <dbReference type="HAMAP-Rule" id="MF_00169"/>
    </source>
</evidence>
<comment type="catalytic activity">
    <reaction evidence="1 8">
        <text>3-dehydroquinate = 3-dehydroshikimate + H2O</text>
        <dbReference type="Rhea" id="RHEA:21096"/>
        <dbReference type="ChEBI" id="CHEBI:15377"/>
        <dbReference type="ChEBI" id="CHEBI:16630"/>
        <dbReference type="ChEBI" id="CHEBI:32364"/>
        <dbReference type="EC" id="4.2.1.10"/>
    </reaction>
</comment>
<dbReference type="InterPro" id="IPR018509">
    <property type="entry name" value="DHquinase_II_CS"/>
</dbReference>
<evidence type="ECO:0000256" key="5">
    <source>
        <dbReference type="ARBA" id="ARBA00012060"/>
    </source>
</evidence>
<comment type="function">
    <text evidence="8">Catalyzes a trans-dehydration via an enolate intermediate.</text>
</comment>
<feature type="binding site" evidence="8 10">
    <location>
        <begin position="118"/>
        <end position="119"/>
    </location>
    <ligand>
        <name>substrate</name>
    </ligand>
</feature>
<dbReference type="UniPathway" id="UPA00053">
    <property type="reaction ID" value="UER00086"/>
</dbReference>
<dbReference type="EMBL" id="AE014184">
    <property type="protein sequence ID" value="AAO44466.1"/>
    <property type="molecule type" value="Genomic_DNA"/>
</dbReference>
<dbReference type="NCBIfam" id="NF003807">
    <property type="entry name" value="PRK05395.1-4"/>
    <property type="match status" value="1"/>
</dbReference>
<dbReference type="SUPFAM" id="SSF52304">
    <property type="entry name" value="Type II 3-dehydroquinate dehydratase"/>
    <property type="match status" value="1"/>
</dbReference>